<reference evidence="2" key="1">
    <citation type="submission" date="2017-05" db="EMBL/GenBank/DDBJ databases">
        <title>Physiological properties and genetic analysis related to exopolysaccharide production of fresh-water unicellular cyanobacterium Aphanothece sacrum, Suizenji Nori, that has been cultured as a food source in Japan.</title>
        <authorList>
            <person name="Kanesaki Y."/>
            <person name="Yoshikawa S."/>
            <person name="Ohki K."/>
        </authorList>
    </citation>
    <scope>NUCLEOTIDE SEQUENCE [LARGE SCALE GENOMIC DNA]</scope>
    <source>
        <strain evidence="2">FPU1</strain>
    </source>
</reference>
<dbReference type="EMBL" id="BDQK01000001">
    <property type="protein sequence ID" value="GBF78694.1"/>
    <property type="molecule type" value="Genomic_DNA"/>
</dbReference>
<keyword evidence="2" id="KW-1185">Reference proteome</keyword>
<name>A0A401IBU5_APHSA</name>
<comment type="caution">
    <text evidence="1">The sequence shown here is derived from an EMBL/GenBank/DDBJ whole genome shotgun (WGS) entry which is preliminary data.</text>
</comment>
<evidence type="ECO:0000313" key="1">
    <source>
        <dbReference type="EMBL" id="GBF78694.1"/>
    </source>
</evidence>
<evidence type="ECO:0000313" key="2">
    <source>
        <dbReference type="Proteomes" id="UP000287247"/>
    </source>
</evidence>
<gene>
    <name evidence="1" type="ORF">AsFPU1_0083</name>
</gene>
<dbReference type="OrthoDB" id="516291at2"/>
<protein>
    <submittedName>
        <fullName evidence="1">Uncharacterized protein</fullName>
    </submittedName>
</protein>
<organism evidence="1 2">
    <name type="scientific">Aphanothece sacrum FPU1</name>
    <dbReference type="NCBI Taxonomy" id="1920663"/>
    <lineage>
        <taxon>Bacteria</taxon>
        <taxon>Bacillati</taxon>
        <taxon>Cyanobacteriota</taxon>
        <taxon>Cyanophyceae</taxon>
        <taxon>Oscillatoriophycideae</taxon>
        <taxon>Chroococcales</taxon>
        <taxon>Aphanothecaceae</taxon>
        <taxon>Aphanothece</taxon>
    </lineage>
</organism>
<proteinExistence type="predicted"/>
<accession>A0A401IBU5</accession>
<dbReference type="Proteomes" id="UP000287247">
    <property type="component" value="Unassembled WGS sequence"/>
</dbReference>
<dbReference type="RefSeq" id="WP_124974310.1">
    <property type="nucleotide sequence ID" value="NZ_BDQK01000001.1"/>
</dbReference>
<dbReference type="AlphaFoldDB" id="A0A401IBU5"/>
<sequence>MTQEFILSPRYRLDDELLWLEGIDPSRRYWITVNGNKNLQVVIPGLCVSSVQELKKAIQIFRSLKPQETLKIKRIAGNSMIYCVSPNCYAIQGRVQGALTWHLFDQETIESLLMTGHPDWIPSPKDLELGRKVLEMAFQQPVYAV</sequence>